<feature type="domain" description="GtrA/DPMS transmembrane" evidence="7">
    <location>
        <begin position="36"/>
        <end position="151"/>
    </location>
</feature>
<keyword evidence="5 6" id="KW-0472">Membrane</keyword>
<keyword evidence="4 6" id="KW-1133">Transmembrane helix</keyword>
<evidence type="ECO:0000256" key="4">
    <source>
        <dbReference type="ARBA" id="ARBA00022989"/>
    </source>
</evidence>
<evidence type="ECO:0000313" key="8">
    <source>
        <dbReference type="EMBL" id="OBV36816.1"/>
    </source>
</evidence>
<feature type="transmembrane region" description="Helical" evidence="6">
    <location>
        <begin position="98"/>
        <end position="119"/>
    </location>
</feature>
<dbReference type="InterPro" id="IPR007267">
    <property type="entry name" value="GtrA_DPMS_TM"/>
</dbReference>
<dbReference type="EMBL" id="LOCQ01000062">
    <property type="protein sequence ID" value="OBV36816.1"/>
    <property type="molecule type" value="Genomic_DNA"/>
</dbReference>
<comment type="caution">
    <text evidence="8">The sequence shown here is derived from an EMBL/GenBank/DDBJ whole genome shotgun (WGS) entry which is preliminary data.</text>
</comment>
<dbReference type="PANTHER" id="PTHR38459:SF1">
    <property type="entry name" value="PROPHAGE BACTOPRENOL-LINKED GLUCOSE TRANSLOCASE HOMOLOG"/>
    <property type="match status" value="1"/>
</dbReference>
<dbReference type="Pfam" id="PF04138">
    <property type="entry name" value="GtrA_DPMS_TM"/>
    <property type="match status" value="1"/>
</dbReference>
<evidence type="ECO:0000313" key="9">
    <source>
        <dbReference type="Proteomes" id="UP000092713"/>
    </source>
</evidence>
<proteinExistence type="inferred from homology"/>
<keyword evidence="9" id="KW-1185">Reference proteome</keyword>
<dbReference type="STRING" id="1747903.ASR47_1001292"/>
<evidence type="ECO:0000256" key="2">
    <source>
        <dbReference type="ARBA" id="ARBA00009399"/>
    </source>
</evidence>
<dbReference type="GO" id="GO:0005886">
    <property type="term" value="C:plasma membrane"/>
    <property type="evidence" value="ECO:0007669"/>
    <property type="project" value="TreeGrafter"/>
</dbReference>
<feature type="transmembrane region" description="Helical" evidence="6">
    <location>
        <begin position="62"/>
        <end position="86"/>
    </location>
</feature>
<reference evidence="8 9" key="1">
    <citation type="submission" date="2016-04" db="EMBL/GenBank/DDBJ databases">
        <title>Draft genome sequence of Janthinobacterium psychrotolerans sp. nov., isolated from freshwater sediments in Denmark.</title>
        <authorList>
            <person name="Gong X."/>
            <person name="Skrivergaard S."/>
            <person name="Korsgaard B.S."/>
            <person name="Schreiber L."/>
            <person name="Marshall I.P."/>
            <person name="Finster K."/>
            <person name="Schramm A."/>
        </authorList>
    </citation>
    <scope>NUCLEOTIDE SEQUENCE [LARGE SCALE GENOMIC DNA]</scope>
    <source>
        <strain evidence="8 9">S3-2</strain>
    </source>
</reference>
<feature type="transmembrane region" description="Helical" evidence="6">
    <location>
        <begin position="125"/>
        <end position="144"/>
    </location>
</feature>
<sequence>MVTSNRSHFLFLPARPLILLQVKSTMPHSLHHQFLRFAAVGASGTVVQYVVLWAGVSCFGTGAAAAASGLGYILGSVVNYVLNYFFTFKSVKAHGEAATKYFTLLAVGWCINTSLMWFLVQHQGWHVWLAQLLATGLGLLWNFAGSRWWAFKPADAAAK</sequence>
<evidence type="ECO:0000259" key="7">
    <source>
        <dbReference type="Pfam" id="PF04138"/>
    </source>
</evidence>
<dbReference type="Proteomes" id="UP000092713">
    <property type="component" value="Unassembled WGS sequence"/>
</dbReference>
<protein>
    <submittedName>
        <fullName evidence="8">Putative flippase GtrA (Transmembrane translocase of bactoprenol-linked glucose)</fullName>
    </submittedName>
</protein>
<comment type="subcellular location">
    <subcellularLocation>
        <location evidence="1">Membrane</location>
        <topology evidence="1">Multi-pass membrane protein</topology>
    </subcellularLocation>
</comment>
<dbReference type="AlphaFoldDB" id="A0A1A7BTE8"/>
<name>A0A1A7BTE8_9BURK</name>
<feature type="transmembrane region" description="Helical" evidence="6">
    <location>
        <begin position="34"/>
        <end position="56"/>
    </location>
</feature>
<dbReference type="PANTHER" id="PTHR38459">
    <property type="entry name" value="PROPHAGE BACTOPRENOL-LINKED GLUCOSE TRANSLOCASE HOMOLOG"/>
    <property type="match status" value="1"/>
</dbReference>
<dbReference type="GO" id="GO:0000271">
    <property type="term" value="P:polysaccharide biosynthetic process"/>
    <property type="evidence" value="ECO:0007669"/>
    <property type="project" value="InterPro"/>
</dbReference>
<evidence type="ECO:0000256" key="3">
    <source>
        <dbReference type="ARBA" id="ARBA00022692"/>
    </source>
</evidence>
<gene>
    <name evidence="8" type="ORF">ASR47_1001292</name>
</gene>
<organism evidence="8 9">
    <name type="scientific">Janthinobacterium psychrotolerans</name>
    <dbReference type="NCBI Taxonomy" id="1747903"/>
    <lineage>
        <taxon>Bacteria</taxon>
        <taxon>Pseudomonadati</taxon>
        <taxon>Pseudomonadota</taxon>
        <taxon>Betaproteobacteria</taxon>
        <taxon>Burkholderiales</taxon>
        <taxon>Oxalobacteraceae</taxon>
        <taxon>Janthinobacterium</taxon>
    </lineage>
</organism>
<evidence type="ECO:0000256" key="5">
    <source>
        <dbReference type="ARBA" id="ARBA00023136"/>
    </source>
</evidence>
<evidence type="ECO:0000256" key="1">
    <source>
        <dbReference type="ARBA" id="ARBA00004141"/>
    </source>
</evidence>
<comment type="similarity">
    <text evidence="2">Belongs to the GtrA family.</text>
</comment>
<keyword evidence="3 6" id="KW-0812">Transmembrane</keyword>
<dbReference type="PATRIC" id="fig|1747903.4.peg.304"/>
<accession>A0A1A7BTE8</accession>
<evidence type="ECO:0000256" key="6">
    <source>
        <dbReference type="SAM" id="Phobius"/>
    </source>
</evidence>
<dbReference type="InterPro" id="IPR051401">
    <property type="entry name" value="GtrA_CellWall_Glycosyl"/>
</dbReference>